<sequence>MKCRLQFSLEILGPGRGSTDVYSSVFTKEKCANWVAFIADVTTDHVLVMKKLPPVEGTRRAELSFVAPEETGFHSLDLIIMSDSYLNADVQCHLCNLIVVP</sequence>
<dbReference type="WBParaSite" id="L893_g33501.t1">
    <property type="protein sequence ID" value="L893_g33501.t1"/>
    <property type="gene ID" value="L893_g33501"/>
</dbReference>
<dbReference type="AlphaFoldDB" id="A0A1I8A7N3"/>
<dbReference type="SUPFAM" id="SSF81296">
    <property type="entry name" value="E set domains"/>
    <property type="match status" value="1"/>
</dbReference>
<accession>A0A1I8A7N3</accession>
<proteinExistence type="predicted"/>
<evidence type="ECO:0000313" key="2">
    <source>
        <dbReference type="WBParaSite" id="L893_g33501.t1"/>
    </source>
</evidence>
<name>A0A1I8A7N3_9BILA</name>
<reference evidence="2" key="1">
    <citation type="submission" date="2016-11" db="UniProtKB">
        <authorList>
            <consortium name="WormBaseParasite"/>
        </authorList>
    </citation>
    <scope>IDENTIFICATION</scope>
</reference>
<organism evidence="1 2">
    <name type="scientific">Steinernema glaseri</name>
    <dbReference type="NCBI Taxonomy" id="37863"/>
    <lineage>
        <taxon>Eukaryota</taxon>
        <taxon>Metazoa</taxon>
        <taxon>Ecdysozoa</taxon>
        <taxon>Nematoda</taxon>
        <taxon>Chromadorea</taxon>
        <taxon>Rhabditida</taxon>
        <taxon>Tylenchina</taxon>
        <taxon>Panagrolaimomorpha</taxon>
        <taxon>Strongyloidoidea</taxon>
        <taxon>Steinernematidae</taxon>
        <taxon>Steinernema</taxon>
    </lineage>
</organism>
<dbReference type="InterPro" id="IPR014756">
    <property type="entry name" value="Ig_E-set"/>
</dbReference>
<keyword evidence="1" id="KW-1185">Reference proteome</keyword>
<dbReference type="InterPro" id="IPR035892">
    <property type="entry name" value="C2_domain_sf"/>
</dbReference>
<dbReference type="PANTHER" id="PTHR24075">
    <property type="entry name" value="SEC63 DOMAIN-CONTAINING"/>
    <property type="match status" value="1"/>
</dbReference>
<evidence type="ECO:0000313" key="1">
    <source>
        <dbReference type="Proteomes" id="UP000095287"/>
    </source>
</evidence>
<dbReference type="Proteomes" id="UP000095287">
    <property type="component" value="Unplaced"/>
</dbReference>
<protein>
    <submittedName>
        <fullName evidence="2">SEC63 domain-containing protein</fullName>
    </submittedName>
</protein>
<dbReference type="Gene3D" id="2.60.40.150">
    <property type="entry name" value="C2 domain"/>
    <property type="match status" value="1"/>
</dbReference>
<dbReference type="GO" id="GO:0003723">
    <property type="term" value="F:RNA binding"/>
    <property type="evidence" value="ECO:0007669"/>
    <property type="project" value="TreeGrafter"/>
</dbReference>